<accession>A0ABN9W0I7</accession>
<dbReference type="Gene3D" id="3.40.50.1820">
    <property type="entry name" value="alpha/beta hydrolase"/>
    <property type="match status" value="1"/>
</dbReference>
<dbReference type="InterPro" id="IPR029058">
    <property type="entry name" value="AB_hydrolase_fold"/>
</dbReference>
<reference evidence="1" key="1">
    <citation type="submission" date="2023-10" db="EMBL/GenBank/DDBJ databases">
        <authorList>
            <person name="Chen Y."/>
            <person name="Shah S."/>
            <person name="Dougan E. K."/>
            <person name="Thang M."/>
            <person name="Chan C."/>
        </authorList>
    </citation>
    <scope>NUCLEOTIDE SEQUENCE [LARGE SCALE GENOMIC DNA]</scope>
</reference>
<dbReference type="Proteomes" id="UP001189429">
    <property type="component" value="Unassembled WGS sequence"/>
</dbReference>
<proteinExistence type="predicted"/>
<protein>
    <recommendedName>
        <fullName evidence="3">Peptidase S9 prolyl oligopeptidase catalytic domain-containing protein</fullName>
    </recommendedName>
</protein>
<keyword evidence="2" id="KW-1185">Reference proteome</keyword>
<gene>
    <name evidence="1" type="ORF">PCOR1329_LOCUS62190</name>
</gene>
<dbReference type="EMBL" id="CAUYUJ010017844">
    <property type="protein sequence ID" value="CAK0878429.1"/>
    <property type="molecule type" value="Genomic_DNA"/>
</dbReference>
<name>A0ABN9W0I7_9DINO</name>
<dbReference type="SUPFAM" id="SSF53474">
    <property type="entry name" value="alpha/beta-Hydrolases"/>
    <property type="match status" value="1"/>
</dbReference>
<evidence type="ECO:0000313" key="2">
    <source>
        <dbReference type="Proteomes" id="UP001189429"/>
    </source>
</evidence>
<comment type="caution">
    <text evidence="1">The sequence shown here is derived from an EMBL/GenBank/DDBJ whole genome shotgun (WGS) entry which is preliminary data.</text>
</comment>
<evidence type="ECO:0008006" key="3">
    <source>
        <dbReference type="Google" id="ProtNLM"/>
    </source>
</evidence>
<sequence>MWLIREGLGPGEGRHCPVGVLGFSAGGHLASWGATTFDGSLRPDFHMLIYATTNVETPVWDPWKARFGYPGTEANTVPKVSGRTPPLFAAVSTEDDITSYEENTAPYVAACKSAGVPTELVLASMGKHGHPMVDAWTKPCESWLRRGGWII</sequence>
<organism evidence="1 2">
    <name type="scientific">Prorocentrum cordatum</name>
    <dbReference type="NCBI Taxonomy" id="2364126"/>
    <lineage>
        <taxon>Eukaryota</taxon>
        <taxon>Sar</taxon>
        <taxon>Alveolata</taxon>
        <taxon>Dinophyceae</taxon>
        <taxon>Prorocentrales</taxon>
        <taxon>Prorocentraceae</taxon>
        <taxon>Prorocentrum</taxon>
    </lineage>
</organism>
<evidence type="ECO:0000313" key="1">
    <source>
        <dbReference type="EMBL" id="CAK0878429.1"/>
    </source>
</evidence>